<dbReference type="AlphaFoldDB" id="A0A3A8EJ15"/>
<keyword evidence="2" id="KW-1185">Reference proteome</keyword>
<accession>A0A3A8EJ15</accession>
<name>A0A3A8EJ15_9GAMM</name>
<evidence type="ECO:0000313" key="1">
    <source>
        <dbReference type="EMBL" id="RKG30730.1"/>
    </source>
</evidence>
<proteinExistence type="predicted"/>
<organism evidence="1 2">
    <name type="scientific">Acinetobacter tianfuensis</name>
    <dbReference type="NCBI Taxonomy" id="2419603"/>
    <lineage>
        <taxon>Bacteria</taxon>
        <taxon>Pseudomonadati</taxon>
        <taxon>Pseudomonadota</taxon>
        <taxon>Gammaproteobacteria</taxon>
        <taxon>Moraxellales</taxon>
        <taxon>Moraxellaceae</taxon>
        <taxon>Acinetobacter</taxon>
    </lineage>
</organism>
<comment type="caution">
    <text evidence="1">The sequence shown here is derived from an EMBL/GenBank/DDBJ whole genome shotgun (WGS) entry which is preliminary data.</text>
</comment>
<dbReference type="Proteomes" id="UP000282388">
    <property type="component" value="Unassembled WGS sequence"/>
</dbReference>
<protein>
    <submittedName>
        <fullName evidence="1">Nuclease</fullName>
    </submittedName>
</protein>
<gene>
    <name evidence="1" type="ORF">D7V32_10460</name>
</gene>
<dbReference type="OrthoDB" id="6770443at2"/>
<sequence length="365" mass="42955">MNLATSPFEHFTQLLDSAKKFKAIPREKTFFDTAIRNHYENPTTELLEFFLNPQESHEFGEVFWKGFSDVVVGMSTLENSSLGQVENLERECVTHNSNRIDLMIDTDTHLILLEAKIYHHQNNPFDDYVKYAQTRSKDKTILGLILSISGKSEAQNWFGISYQQLVNAVRPYLAEQMMTNPMNKWNLFAREFLLHLESYYRIQNLDMNRIQFIFDHYQEIQELQKLKTNTIQEVVDSISQLLNQSIDSYISKNKYESWGGIRFYNDAWNNLTNTTLFIKEHQGGTVFDVTTYILNLPEALEEQAFSILKCNDDSRYLNWKIEKYKGGTERWLCIYWRAPENNFEAIRDLILEKASLLDVIEKTLR</sequence>
<reference evidence="1 2" key="1">
    <citation type="submission" date="2018-09" db="EMBL/GenBank/DDBJ databases">
        <title>The draft genome of Acinetobacter spp. strains.</title>
        <authorList>
            <person name="Qin J."/>
            <person name="Feng Y."/>
            <person name="Zong Z."/>
        </authorList>
    </citation>
    <scope>NUCLEOTIDE SEQUENCE [LARGE SCALE GENOMIC DNA]</scope>
    <source>
        <strain evidence="1 2">WCHAc060012</strain>
    </source>
</reference>
<dbReference type="EMBL" id="RAXV01000021">
    <property type="protein sequence ID" value="RKG30730.1"/>
    <property type="molecule type" value="Genomic_DNA"/>
</dbReference>
<dbReference type="Pfam" id="PF14281">
    <property type="entry name" value="PDDEXK_4"/>
    <property type="match status" value="1"/>
</dbReference>
<evidence type="ECO:0000313" key="2">
    <source>
        <dbReference type="Proteomes" id="UP000282388"/>
    </source>
</evidence>
<dbReference type="RefSeq" id="WP_120402825.1">
    <property type="nucleotide sequence ID" value="NZ_RAXV01000021.1"/>
</dbReference>
<dbReference type="InterPro" id="IPR029470">
    <property type="entry name" value="PDDEXK_4"/>
</dbReference>